<dbReference type="Proteomes" id="UP001177260">
    <property type="component" value="Unassembled WGS sequence"/>
</dbReference>
<dbReference type="EMBL" id="JAOPJF010000020">
    <property type="protein sequence ID" value="KAK1146097.1"/>
    <property type="molecule type" value="Genomic_DNA"/>
</dbReference>
<reference evidence="1 2" key="1">
    <citation type="journal article" date="2023" name="ACS Omega">
        <title>Identification of the Neoaspergillic Acid Biosynthesis Gene Cluster by Establishing an In Vitro CRISPR-Ribonucleoprotein Genetic System in Aspergillus melleus.</title>
        <authorList>
            <person name="Yuan B."/>
            <person name="Grau M.F."/>
            <person name="Murata R.M."/>
            <person name="Torok T."/>
            <person name="Venkateswaran K."/>
            <person name="Stajich J.E."/>
            <person name="Wang C.C.C."/>
        </authorList>
    </citation>
    <scope>NUCLEOTIDE SEQUENCE [LARGE SCALE GENOMIC DNA]</scope>
    <source>
        <strain evidence="1 2">IMV 1140</strain>
    </source>
</reference>
<comment type="caution">
    <text evidence="1">The sequence shown here is derived from an EMBL/GenBank/DDBJ whole genome shotgun (WGS) entry which is preliminary data.</text>
</comment>
<proteinExistence type="predicted"/>
<sequence length="558" mass="61249">MASSTSGLDPRPAAHLSRNNANHSLTALQGAVNAFHGSPSRGVSPAAIHRTAMPMDNNRGPEPHSEADTPEIGSVKDKIGRFAAQSQPPKLQTPPERNQINKTITKQRSMHQIAAQLAAEKSAMASEKRNPSPAPSMRSMHHVNRASTMPRNQNQHVDLLTGDSMDDLTTSTSSTPSISADEQGLPSRTGSIQQKPIGETSPAVSEPIQTASAKPRPVPPVPRKPRLATGGLNVTDTALPIRHQTRTPEPPLSSRASVRSKASSTLSDEKAPPLPARPGTWSNQGPRDHRKLLDTRDPPRRPMSPGMASVSGRSLNTSSSSLLDMDEEALSDAIVASSVASSRAPPPRKVPPTPPPQRRPRSRSILRLQHSGRSEHSISSSPPGTMRHTLRDATKSDDEEAHTQRHRKHLVRKHPHKHHEGDRKRWRSEITEKERKRYEGVWAANKGLYVTPSLLDQQTAQQDQASDGYPANASDMVVNVVVRDIWSRSRLPAVNLEQIWDLVDHQKIGILKRDEFVVGMWLIDQQLKGHKLPPKVPDSVWYSVRRVPGVTLSQQSLI</sequence>
<gene>
    <name evidence="1" type="primary">IRS4</name>
    <name evidence="1" type="ORF">N8T08_003747</name>
</gene>
<accession>A0ACC3B777</accession>
<protein>
    <submittedName>
        <fullName evidence="1">Increased rDNA silencing protein</fullName>
    </submittedName>
</protein>
<keyword evidence="2" id="KW-1185">Reference proteome</keyword>
<organism evidence="1 2">
    <name type="scientific">Aspergillus melleus</name>
    <dbReference type="NCBI Taxonomy" id="138277"/>
    <lineage>
        <taxon>Eukaryota</taxon>
        <taxon>Fungi</taxon>
        <taxon>Dikarya</taxon>
        <taxon>Ascomycota</taxon>
        <taxon>Pezizomycotina</taxon>
        <taxon>Eurotiomycetes</taxon>
        <taxon>Eurotiomycetidae</taxon>
        <taxon>Eurotiales</taxon>
        <taxon>Aspergillaceae</taxon>
        <taxon>Aspergillus</taxon>
        <taxon>Aspergillus subgen. Circumdati</taxon>
    </lineage>
</organism>
<evidence type="ECO:0000313" key="2">
    <source>
        <dbReference type="Proteomes" id="UP001177260"/>
    </source>
</evidence>
<name>A0ACC3B777_9EURO</name>
<evidence type="ECO:0000313" key="1">
    <source>
        <dbReference type="EMBL" id="KAK1146097.1"/>
    </source>
</evidence>